<name>A0ABQ1NDX0_9BURK</name>
<feature type="domain" description="HTH lysR-type" evidence="5">
    <location>
        <begin position="1"/>
        <end position="58"/>
    </location>
</feature>
<evidence type="ECO:0000259" key="5">
    <source>
        <dbReference type="PROSITE" id="PS50931"/>
    </source>
</evidence>
<protein>
    <submittedName>
        <fullName evidence="6">Transcriptional regulator</fullName>
    </submittedName>
</protein>
<dbReference type="Gene3D" id="1.10.10.10">
    <property type="entry name" value="Winged helix-like DNA-binding domain superfamily/Winged helix DNA-binding domain"/>
    <property type="match status" value="1"/>
</dbReference>
<gene>
    <name evidence="6" type="ORF">GCM10011400_72540</name>
</gene>
<dbReference type="PROSITE" id="PS50931">
    <property type="entry name" value="HTH_LYSR"/>
    <property type="match status" value="1"/>
</dbReference>
<dbReference type="InterPro" id="IPR036390">
    <property type="entry name" value="WH_DNA-bd_sf"/>
</dbReference>
<evidence type="ECO:0000256" key="3">
    <source>
        <dbReference type="ARBA" id="ARBA00023125"/>
    </source>
</evidence>
<evidence type="ECO:0000256" key="1">
    <source>
        <dbReference type="ARBA" id="ARBA00009437"/>
    </source>
</evidence>
<evidence type="ECO:0000313" key="7">
    <source>
        <dbReference type="Proteomes" id="UP000602004"/>
    </source>
</evidence>
<keyword evidence="2" id="KW-0805">Transcription regulation</keyword>
<dbReference type="CDD" id="cd08417">
    <property type="entry name" value="PBP2_Nitroaromatics_like"/>
    <property type="match status" value="1"/>
</dbReference>
<dbReference type="InterPro" id="IPR005119">
    <property type="entry name" value="LysR_subst-bd"/>
</dbReference>
<dbReference type="EMBL" id="BMHL01000029">
    <property type="protein sequence ID" value="GGC73852.1"/>
    <property type="molecule type" value="Genomic_DNA"/>
</dbReference>
<dbReference type="InterPro" id="IPR050389">
    <property type="entry name" value="LysR-type_TF"/>
</dbReference>
<dbReference type="InterPro" id="IPR036388">
    <property type="entry name" value="WH-like_DNA-bd_sf"/>
</dbReference>
<evidence type="ECO:0000313" key="6">
    <source>
        <dbReference type="EMBL" id="GGC73852.1"/>
    </source>
</evidence>
<dbReference type="PANTHER" id="PTHR30118">
    <property type="entry name" value="HTH-TYPE TRANSCRIPTIONAL REGULATOR LEUO-RELATED"/>
    <property type="match status" value="1"/>
</dbReference>
<reference evidence="7" key="1">
    <citation type="journal article" date="2019" name="Int. J. Syst. Evol. Microbiol.">
        <title>The Global Catalogue of Microorganisms (GCM) 10K type strain sequencing project: providing services to taxonomists for standard genome sequencing and annotation.</title>
        <authorList>
            <consortium name="The Broad Institute Genomics Platform"/>
            <consortium name="The Broad Institute Genome Sequencing Center for Infectious Disease"/>
            <person name="Wu L."/>
            <person name="Ma J."/>
        </authorList>
    </citation>
    <scope>NUCLEOTIDE SEQUENCE [LARGE SCALE GENOMIC DNA]</scope>
    <source>
        <strain evidence="7">CGMCC 1.15103</strain>
    </source>
</reference>
<dbReference type="PANTHER" id="PTHR30118:SF15">
    <property type="entry name" value="TRANSCRIPTIONAL REGULATORY PROTEIN"/>
    <property type="match status" value="1"/>
</dbReference>
<dbReference type="Pfam" id="PF00126">
    <property type="entry name" value="HTH_1"/>
    <property type="match status" value="1"/>
</dbReference>
<comment type="caution">
    <text evidence="6">The sequence shown here is derived from an EMBL/GenBank/DDBJ whole genome shotgun (WGS) entry which is preliminary data.</text>
</comment>
<keyword evidence="3" id="KW-0238">DNA-binding</keyword>
<evidence type="ECO:0000256" key="2">
    <source>
        <dbReference type="ARBA" id="ARBA00023015"/>
    </source>
</evidence>
<keyword evidence="4" id="KW-0804">Transcription</keyword>
<dbReference type="PRINTS" id="PR00039">
    <property type="entry name" value="HTHLYSR"/>
</dbReference>
<dbReference type="Gene3D" id="3.40.190.10">
    <property type="entry name" value="Periplasmic binding protein-like II"/>
    <property type="match status" value="2"/>
</dbReference>
<dbReference type="InterPro" id="IPR037402">
    <property type="entry name" value="YidZ_PBP2"/>
</dbReference>
<comment type="similarity">
    <text evidence="1">Belongs to the LysR transcriptional regulatory family.</text>
</comment>
<dbReference type="SUPFAM" id="SSF53850">
    <property type="entry name" value="Periplasmic binding protein-like II"/>
    <property type="match status" value="1"/>
</dbReference>
<evidence type="ECO:0000256" key="4">
    <source>
        <dbReference type="ARBA" id="ARBA00023163"/>
    </source>
</evidence>
<accession>A0ABQ1NDX0</accession>
<dbReference type="Proteomes" id="UP000602004">
    <property type="component" value="Unassembled WGS sequence"/>
</dbReference>
<proteinExistence type="inferred from homology"/>
<dbReference type="Pfam" id="PF03466">
    <property type="entry name" value="LysR_substrate"/>
    <property type="match status" value="1"/>
</dbReference>
<keyword evidence="7" id="KW-1185">Reference proteome</keyword>
<sequence length="299" mass="34145">MDMNLLRVFHSVYIEKNVSNAAEQLGLTQSAVSHGLRKLRELFDDELFVRSGTGMVATIRAQQLFEPVHRIMETLTEQVLAISTFDAGAAQREFSLAMGDMAEVVFLPPLIRHLRTHAPNCTLRVQRMHNDAMLDALERGEAELALGNLPEAHGHFYSQTMFQHGYVVLASTQHPRIKSRLTWKDYAREKHIVVRSGLDFNLQEKALAPRGIKRSVFLTVSGFLSVPWLIRGTEYLATVPTRLSEGITQAAEVKQLDLPESIEPYGLQSVWHPRWHKDPGHRWLRETLFNLMNRYPEMP</sequence>
<dbReference type="InterPro" id="IPR000847">
    <property type="entry name" value="LysR_HTH_N"/>
</dbReference>
<organism evidence="6 7">
    <name type="scientific">Paraburkholderia caffeinilytica</name>
    <dbReference type="NCBI Taxonomy" id="1761016"/>
    <lineage>
        <taxon>Bacteria</taxon>
        <taxon>Pseudomonadati</taxon>
        <taxon>Pseudomonadota</taxon>
        <taxon>Betaproteobacteria</taxon>
        <taxon>Burkholderiales</taxon>
        <taxon>Burkholderiaceae</taxon>
        <taxon>Paraburkholderia</taxon>
    </lineage>
</organism>
<dbReference type="SUPFAM" id="SSF46785">
    <property type="entry name" value="Winged helix' DNA-binding domain"/>
    <property type="match status" value="1"/>
</dbReference>